<dbReference type="EMBL" id="SGWZ01000002">
    <property type="protein sequence ID" value="RZS70065.1"/>
    <property type="molecule type" value="Genomic_DNA"/>
</dbReference>
<feature type="domain" description="HTH araC/xylS-type" evidence="5">
    <location>
        <begin position="154"/>
        <end position="255"/>
    </location>
</feature>
<dbReference type="PANTHER" id="PTHR11019">
    <property type="entry name" value="HTH-TYPE TRANSCRIPTIONAL REGULATOR NIMR"/>
    <property type="match status" value="1"/>
</dbReference>
<dbReference type="Pfam" id="PF12833">
    <property type="entry name" value="HTH_18"/>
    <property type="match status" value="1"/>
</dbReference>
<dbReference type="OrthoDB" id="2536004at2"/>
<evidence type="ECO:0000313" key="7">
    <source>
        <dbReference type="EMBL" id="RZS70065.1"/>
    </source>
</evidence>
<dbReference type="STRING" id="206506.AAV32_05820"/>
<evidence type="ECO:0000256" key="3">
    <source>
        <dbReference type="ARBA" id="ARBA00023125"/>
    </source>
</evidence>
<dbReference type="FunFam" id="1.10.10.60:FF:000132">
    <property type="entry name" value="AraC family transcriptional regulator"/>
    <property type="match status" value="1"/>
</dbReference>
<evidence type="ECO:0000256" key="2">
    <source>
        <dbReference type="ARBA" id="ARBA00023015"/>
    </source>
</evidence>
<evidence type="ECO:0000313" key="6">
    <source>
        <dbReference type="EMBL" id="KKO72552.1"/>
    </source>
</evidence>
<reference evidence="7 9" key="2">
    <citation type="submission" date="2019-02" db="EMBL/GenBank/DDBJ databases">
        <title>Genomic Encyclopedia of Type Strains, Phase IV (KMG-IV): sequencing the most valuable type-strain genomes for metagenomic binning, comparative biology and taxonomic classification.</title>
        <authorList>
            <person name="Goeker M."/>
        </authorList>
    </citation>
    <scope>NUCLEOTIDE SEQUENCE [LARGE SCALE GENOMIC DNA]</scope>
    <source>
        <strain evidence="7 9">DSM 16618</strain>
    </source>
</reference>
<dbReference type="SUPFAM" id="SSF46689">
    <property type="entry name" value="Homeodomain-like"/>
    <property type="match status" value="1"/>
</dbReference>
<dbReference type="Gene3D" id="2.60.120.10">
    <property type="entry name" value="Jelly Rolls"/>
    <property type="match status" value="1"/>
</dbReference>
<evidence type="ECO:0000256" key="4">
    <source>
        <dbReference type="ARBA" id="ARBA00023163"/>
    </source>
</evidence>
<dbReference type="GO" id="GO:0003700">
    <property type="term" value="F:DNA-binding transcription factor activity"/>
    <property type="evidence" value="ECO:0007669"/>
    <property type="project" value="InterPro"/>
</dbReference>
<protein>
    <submittedName>
        <fullName evidence="7">AraC family transcriptional regulator</fullName>
    </submittedName>
</protein>
<keyword evidence="3" id="KW-0238">DNA-binding</keyword>
<evidence type="ECO:0000313" key="8">
    <source>
        <dbReference type="Proteomes" id="UP000078084"/>
    </source>
</evidence>
<keyword evidence="1" id="KW-0678">Repressor</keyword>
<evidence type="ECO:0000256" key="1">
    <source>
        <dbReference type="ARBA" id="ARBA00022491"/>
    </source>
</evidence>
<dbReference type="Proteomes" id="UP000078084">
    <property type="component" value="Unassembled WGS sequence"/>
</dbReference>
<evidence type="ECO:0000313" key="9">
    <source>
        <dbReference type="Proteomes" id="UP000292039"/>
    </source>
</evidence>
<reference evidence="6 8" key="1">
    <citation type="submission" date="2015-04" db="EMBL/GenBank/DDBJ databases">
        <title>Genome sequence of Kerstersia gyiorum CG1.</title>
        <authorList>
            <person name="Greninger A.L."/>
            <person name="Kozyreva V."/>
            <person name="Chaturvedi V."/>
        </authorList>
    </citation>
    <scope>NUCLEOTIDE SEQUENCE [LARGE SCALE GENOMIC DNA]</scope>
    <source>
        <strain evidence="6 8">CG1</strain>
    </source>
</reference>
<dbReference type="InterPro" id="IPR018060">
    <property type="entry name" value="HTH_AraC"/>
</dbReference>
<evidence type="ECO:0000259" key="5">
    <source>
        <dbReference type="PROSITE" id="PS01124"/>
    </source>
</evidence>
<dbReference type="RefSeq" id="WP_068368767.1">
    <property type="nucleotide sequence ID" value="NZ_CBCSEB010000016.1"/>
</dbReference>
<comment type="caution">
    <text evidence="6">The sequence shown here is derived from an EMBL/GenBank/DDBJ whole genome shotgun (WGS) entry which is preliminary data.</text>
</comment>
<proteinExistence type="predicted"/>
<gene>
    <name evidence="6" type="ORF">AAV32_05820</name>
    <name evidence="7" type="ORF">EV679_1458</name>
</gene>
<keyword evidence="4" id="KW-0804">Transcription</keyword>
<dbReference type="InterPro" id="IPR011051">
    <property type="entry name" value="RmlC_Cupin_sf"/>
</dbReference>
<dbReference type="Gene3D" id="1.10.10.60">
    <property type="entry name" value="Homeodomain-like"/>
    <property type="match status" value="1"/>
</dbReference>
<dbReference type="InterPro" id="IPR009057">
    <property type="entry name" value="Homeodomain-like_sf"/>
</dbReference>
<dbReference type="PANTHER" id="PTHR11019:SF199">
    <property type="entry name" value="HTH-TYPE TRANSCRIPTIONAL REGULATOR NIMR"/>
    <property type="match status" value="1"/>
</dbReference>
<keyword evidence="8" id="KW-1185">Reference proteome</keyword>
<name>A0A171KUI5_9BURK</name>
<dbReference type="EMBL" id="LBNE01000002">
    <property type="protein sequence ID" value="KKO72552.1"/>
    <property type="molecule type" value="Genomic_DNA"/>
</dbReference>
<dbReference type="InterPro" id="IPR014710">
    <property type="entry name" value="RmlC-like_jellyroll"/>
</dbReference>
<keyword evidence="2" id="KW-0805">Transcription regulation</keyword>
<organism evidence="6 8">
    <name type="scientific">Kerstersia gyiorum</name>
    <dbReference type="NCBI Taxonomy" id="206506"/>
    <lineage>
        <taxon>Bacteria</taxon>
        <taxon>Pseudomonadati</taxon>
        <taxon>Pseudomonadota</taxon>
        <taxon>Betaproteobacteria</taxon>
        <taxon>Burkholderiales</taxon>
        <taxon>Alcaligenaceae</taxon>
        <taxon>Kerstersia</taxon>
    </lineage>
</organism>
<dbReference type="SUPFAM" id="SSF51182">
    <property type="entry name" value="RmlC-like cupins"/>
    <property type="match status" value="1"/>
</dbReference>
<dbReference type="Proteomes" id="UP000292039">
    <property type="component" value="Unassembled WGS sequence"/>
</dbReference>
<dbReference type="PROSITE" id="PS01124">
    <property type="entry name" value="HTH_ARAC_FAMILY_2"/>
    <property type="match status" value="1"/>
</dbReference>
<dbReference type="GO" id="GO:0043565">
    <property type="term" value="F:sequence-specific DNA binding"/>
    <property type="evidence" value="ECO:0007669"/>
    <property type="project" value="InterPro"/>
</dbReference>
<dbReference type="CDD" id="cd06124">
    <property type="entry name" value="cupin_NimR-like_N"/>
    <property type="match status" value="1"/>
</dbReference>
<sequence>MYCPRYFDPDDASGALSALRLDVDGQEQELPLHRHRKGQLVLALKGAVVCREPRGFWMLPANSAMWIPGGVAHSNRALGETQVYFLFVEPCAVPMPAHCCMLGMTPLAREMVLYLADGRAGEPDSAVRQSFVQVLLDQLSRLPVQSLYCPVSDDGRLQYIARSLLADPGDRSTLPQWAARVAMSERTLARRTRELTGMTFGRWRQQLQLLHAVQRLSVGASVQAVAAELGYESVHAFITMFKGRIGQSPGRFSLDRRMGDAA</sequence>
<dbReference type="GeneID" id="99726101"/>
<dbReference type="PATRIC" id="fig|206506.3.peg.1246"/>
<accession>A0A171KUI5</accession>
<dbReference type="AlphaFoldDB" id="A0A171KUI5"/>
<dbReference type="SMART" id="SM00342">
    <property type="entry name" value="HTH_ARAC"/>
    <property type="match status" value="1"/>
</dbReference>